<evidence type="ECO:0000256" key="4">
    <source>
        <dbReference type="ARBA" id="ARBA00022454"/>
    </source>
</evidence>
<evidence type="ECO:0000256" key="1">
    <source>
        <dbReference type="ARBA" id="ARBA00004123"/>
    </source>
</evidence>
<dbReference type="InterPro" id="IPR006642">
    <property type="entry name" value="Rad18_UBZ4"/>
</dbReference>
<keyword evidence="5" id="KW-0645">Protease</keyword>
<evidence type="ECO:0000256" key="16">
    <source>
        <dbReference type="SAM" id="MobiDB-lite"/>
    </source>
</evidence>
<feature type="region of interest" description="Disordered" evidence="16">
    <location>
        <begin position="287"/>
        <end position="344"/>
    </location>
</feature>
<feature type="compositionally biased region" description="Basic and acidic residues" evidence="16">
    <location>
        <begin position="323"/>
        <end position="344"/>
    </location>
</feature>
<feature type="region of interest" description="Disordered" evidence="16">
    <location>
        <begin position="247"/>
        <end position="266"/>
    </location>
</feature>
<keyword evidence="4" id="KW-0158">Chromosome</keyword>
<keyword evidence="7 15" id="KW-0227">DNA damage</keyword>
<evidence type="ECO:0000256" key="10">
    <source>
        <dbReference type="ARBA" id="ARBA00022833"/>
    </source>
</evidence>
<feature type="region of interest" description="Disordered" evidence="16">
    <location>
        <begin position="365"/>
        <end position="431"/>
    </location>
</feature>
<evidence type="ECO:0000256" key="7">
    <source>
        <dbReference type="ARBA" id="ARBA00022763"/>
    </source>
</evidence>
<evidence type="ECO:0000313" key="18">
    <source>
        <dbReference type="EMBL" id="JAI57121.1"/>
    </source>
</evidence>
<keyword evidence="10" id="KW-0862">Zinc</keyword>
<dbReference type="InterPro" id="IPR006640">
    <property type="entry name" value="SprT-like_domain"/>
</dbReference>
<keyword evidence="11" id="KW-0482">Metalloprotease</keyword>
<evidence type="ECO:0000256" key="11">
    <source>
        <dbReference type="ARBA" id="ARBA00023049"/>
    </source>
</evidence>
<evidence type="ECO:0000256" key="15">
    <source>
        <dbReference type="PROSITE-ProRule" id="PRU01256"/>
    </source>
</evidence>
<dbReference type="SMART" id="SM00734">
    <property type="entry name" value="ZnF_Rad18"/>
    <property type="match status" value="2"/>
</dbReference>
<comment type="similarity">
    <text evidence="3">Belongs to the Spartan family.</text>
</comment>
<dbReference type="GO" id="GO:0003697">
    <property type="term" value="F:single-stranded DNA binding"/>
    <property type="evidence" value="ECO:0007669"/>
    <property type="project" value="InterPro"/>
</dbReference>
<evidence type="ECO:0000256" key="13">
    <source>
        <dbReference type="ARBA" id="ARBA00023242"/>
    </source>
</evidence>
<keyword evidence="6" id="KW-0479">Metal-binding</keyword>
<dbReference type="GO" id="GO:0005694">
    <property type="term" value="C:chromosome"/>
    <property type="evidence" value="ECO:0007669"/>
    <property type="project" value="UniProtKB-SubCell"/>
</dbReference>
<dbReference type="AlphaFoldDB" id="A0A0P4W294"/>
<dbReference type="SMART" id="SM00731">
    <property type="entry name" value="SprT"/>
    <property type="match status" value="1"/>
</dbReference>
<reference evidence="18" key="1">
    <citation type="submission" date="2015-09" db="EMBL/GenBank/DDBJ databases">
        <title>Scylla olivacea transcriptome.</title>
        <authorList>
            <person name="Ikhwanuddin M."/>
        </authorList>
    </citation>
    <scope>NUCLEOTIDE SEQUENCE</scope>
</reference>
<dbReference type="EMBL" id="GDRN01109137">
    <property type="protein sequence ID" value="JAI57122.1"/>
    <property type="molecule type" value="Transcribed_RNA"/>
</dbReference>
<evidence type="ECO:0000256" key="9">
    <source>
        <dbReference type="ARBA" id="ARBA00022801"/>
    </source>
</evidence>
<dbReference type="Pfam" id="PF22934">
    <property type="entry name" value="SPRTN_ZBD"/>
    <property type="match status" value="1"/>
</dbReference>
<proteinExistence type="inferred from homology"/>
<dbReference type="GO" id="GO:0004222">
    <property type="term" value="F:metalloendopeptidase activity"/>
    <property type="evidence" value="ECO:0007669"/>
    <property type="project" value="InterPro"/>
</dbReference>
<keyword evidence="13" id="KW-0539">Nucleus</keyword>
<feature type="compositionally biased region" description="Basic and acidic residues" evidence="16">
    <location>
        <begin position="295"/>
        <end position="313"/>
    </location>
</feature>
<name>A0A0P4W294_SCYOL</name>
<feature type="domain" description="UBZ4-type" evidence="17">
    <location>
        <begin position="537"/>
        <end position="564"/>
    </location>
</feature>
<dbReference type="PROSITE" id="PS51908">
    <property type="entry name" value="ZF_UBZ4"/>
    <property type="match status" value="1"/>
</dbReference>
<protein>
    <recommendedName>
        <fullName evidence="14">Protein with SprT-like domain at the N terminus</fullName>
    </recommendedName>
</protein>
<dbReference type="PANTHER" id="PTHR21220">
    <property type="entry name" value="DNA-DEPENDENT METALLOPROTEASE SPRTN"/>
    <property type="match status" value="1"/>
</dbReference>
<dbReference type="Pfam" id="PF10263">
    <property type="entry name" value="SprT-like"/>
    <property type="match status" value="1"/>
</dbReference>
<dbReference type="GO" id="GO:0031593">
    <property type="term" value="F:polyubiquitin modification-dependent protein binding"/>
    <property type="evidence" value="ECO:0007669"/>
    <property type="project" value="TreeGrafter"/>
</dbReference>
<organism evidence="18">
    <name type="scientific">Scylla olivacea</name>
    <name type="common">Orange mud crab</name>
    <name type="synonym">Cancer olivacea</name>
    <dbReference type="NCBI Taxonomy" id="85551"/>
    <lineage>
        <taxon>Eukaryota</taxon>
        <taxon>Metazoa</taxon>
        <taxon>Ecdysozoa</taxon>
        <taxon>Arthropoda</taxon>
        <taxon>Crustacea</taxon>
        <taxon>Multicrustacea</taxon>
        <taxon>Malacostraca</taxon>
        <taxon>Eumalacostraca</taxon>
        <taxon>Eucarida</taxon>
        <taxon>Decapoda</taxon>
        <taxon>Pleocyemata</taxon>
        <taxon>Brachyura</taxon>
        <taxon>Eubrachyura</taxon>
        <taxon>Portunoidea</taxon>
        <taxon>Portunidae</taxon>
        <taxon>Portuninae</taxon>
        <taxon>Scylla</taxon>
    </lineage>
</organism>
<dbReference type="GO" id="GO:0008270">
    <property type="term" value="F:zinc ion binding"/>
    <property type="evidence" value="ECO:0007669"/>
    <property type="project" value="UniProtKB-KW"/>
</dbReference>
<dbReference type="EMBL" id="GDRN01109143">
    <property type="protein sequence ID" value="JAI57121.1"/>
    <property type="molecule type" value="Transcribed_RNA"/>
</dbReference>
<dbReference type="InterPro" id="IPR055220">
    <property type="entry name" value="SPRTN_ZBD"/>
</dbReference>
<keyword evidence="8 15" id="KW-0863">Zinc-finger</keyword>
<evidence type="ECO:0000256" key="12">
    <source>
        <dbReference type="ARBA" id="ARBA00023204"/>
    </source>
</evidence>
<comment type="subcellular location">
    <subcellularLocation>
        <location evidence="2">Chromosome</location>
    </subcellularLocation>
    <subcellularLocation>
        <location evidence="1">Nucleus</location>
    </subcellularLocation>
</comment>
<evidence type="ECO:0000256" key="2">
    <source>
        <dbReference type="ARBA" id="ARBA00004286"/>
    </source>
</evidence>
<keyword evidence="9" id="KW-0378">Hydrolase</keyword>
<evidence type="ECO:0000256" key="6">
    <source>
        <dbReference type="ARBA" id="ARBA00022723"/>
    </source>
</evidence>
<evidence type="ECO:0000256" key="5">
    <source>
        <dbReference type="ARBA" id="ARBA00022670"/>
    </source>
</evidence>
<feature type="compositionally biased region" description="Low complexity" evidence="16">
    <location>
        <begin position="419"/>
        <end position="431"/>
    </location>
</feature>
<dbReference type="GO" id="GO:0005634">
    <property type="term" value="C:nucleus"/>
    <property type="evidence" value="ECO:0007669"/>
    <property type="project" value="UniProtKB-SubCell"/>
</dbReference>
<dbReference type="Gene3D" id="3.30.160.60">
    <property type="entry name" value="Classic Zinc Finger"/>
    <property type="match status" value="1"/>
</dbReference>
<keyword evidence="12 15" id="KW-0234">DNA repair</keyword>
<sequence length="656" mass="72193">MSEIDLTLALQLQAQFEEELRVSLLKQQEEENKQKNEGTPIVLELHANKKTRKSLEEPQQEKLSVSLIDPSWELIDPNPDVHTLFLTFNDQFFWGRLSGVEVRWSPRMTLCAGVCCYEGRGGLCSVRLSLPLLKLRPRKDLVETLLHEMIHAYLFVTANNRDRDGHGPEFHKHMYRINNVAGTKITVFHSFHDEVDVYRQHIWQCNGPCRTRRPYFGLVKRSMNRAPGPNDNWWAQHQQTCGGTYSKIQEPDRSATAKKGSKKASKADGCSDIRKYVGFTGKSHSLGGTTSKAVYPKDKQDPVEINKTDDSGKENTPVGGVRRKIENGSKHNLGETKEKHDKVRGFASTSSGIVNQVKVTGASRSNVHGFGGHSPARKKPYGGNRPAAEKMPRSKNMVKRNPGGSGTTGIAVRGSGSRTVTVKGKTGTQTETQVKANSSEASHIAFQGQGHTLGGGTISKVSRLLSLSSSNSVLSSTSLQTQTDSEPEVHMDIELDQRGSTSHSPVSSAEGNITRKRQKSLDCYVLTPSSSEPVRKTVRCPVCNVLVPERDINKHLDDCVGNSSDEDVMKEVENSSDEDVMKDASKEKTCKGIPPTNGEVVMCIEDSSINESINGGELSQAGLQNSCDEERIQYPCPVCGEGCSPATINQHLDTHF</sequence>
<dbReference type="GO" id="GO:0006508">
    <property type="term" value="P:proteolysis"/>
    <property type="evidence" value="ECO:0007669"/>
    <property type="project" value="UniProtKB-KW"/>
</dbReference>
<evidence type="ECO:0000256" key="3">
    <source>
        <dbReference type="ARBA" id="ARBA00010724"/>
    </source>
</evidence>
<evidence type="ECO:0000256" key="8">
    <source>
        <dbReference type="ARBA" id="ARBA00022771"/>
    </source>
</evidence>
<evidence type="ECO:0000259" key="17">
    <source>
        <dbReference type="PROSITE" id="PS51908"/>
    </source>
</evidence>
<dbReference type="PANTHER" id="PTHR21220:SF0">
    <property type="entry name" value="DNA-DEPENDENT METALLOPROTEASE SPRTN"/>
    <property type="match status" value="1"/>
</dbReference>
<dbReference type="InterPro" id="IPR044245">
    <property type="entry name" value="Spartan"/>
</dbReference>
<evidence type="ECO:0000256" key="14">
    <source>
        <dbReference type="ARBA" id="ARBA00030396"/>
    </source>
</evidence>
<accession>A0A0P4W294</accession>
<dbReference type="GO" id="GO:0006281">
    <property type="term" value="P:DNA repair"/>
    <property type="evidence" value="ECO:0007669"/>
    <property type="project" value="UniProtKB-KW"/>
</dbReference>